<evidence type="ECO:0000256" key="2">
    <source>
        <dbReference type="SAM" id="Phobius"/>
    </source>
</evidence>
<evidence type="ECO:0000256" key="1">
    <source>
        <dbReference type="SAM" id="MobiDB-lite"/>
    </source>
</evidence>
<dbReference type="PANTHER" id="PTHR34219:SF3">
    <property type="entry name" value="BLL7967 PROTEIN"/>
    <property type="match status" value="1"/>
</dbReference>
<name>A0ABW3K4W9_9BACT</name>
<dbReference type="PANTHER" id="PTHR34219">
    <property type="entry name" value="IRON-REGULATED INNER MEMBRANE PROTEIN-RELATED"/>
    <property type="match status" value="1"/>
</dbReference>
<feature type="transmembrane region" description="Helical" evidence="2">
    <location>
        <begin position="152"/>
        <end position="173"/>
    </location>
</feature>
<keyword evidence="2" id="KW-1133">Transmembrane helix</keyword>
<dbReference type="Proteomes" id="UP001597112">
    <property type="component" value="Unassembled WGS sequence"/>
</dbReference>
<feature type="transmembrane region" description="Helical" evidence="2">
    <location>
        <begin position="12"/>
        <end position="33"/>
    </location>
</feature>
<evidence type="ECO:0000313" key="4">
    <source>
        <dbReference type="Proteomes" id="UP001597112"/>
    </source>
</evidence>
<keyword evidence="2" id="KW-0472">Membrane</keyword>
<protein>
    <submittedName>
        <fullName evidence="3">PepSY-associated TM helix domain-containing protein</fullName>
    </submittedName>
</protein>
<organism evidence="3 4">
    <name type="scientific">Ohtaekwangia kribbensis</name>
    <dbReference type="NCBI Taxonomy" id="688913"/>
    <lineage>
        <taxon>Bacteria</taxon>
        <taxon>Pseudomonadati</taxon>
        <taxon>Bacteroidota</taxon>
        <taxon>Cytophagia</taxon>
        <taxon>Cytophagales</taxon>
        <taxon>Fulvivirgaceae</taxon>
        <taxon>Ohtaekwangia</taxon>
    </lineage>
</organism>
<sequence>MVKAVLLFLHRWLGIISGLVVFVVSITGAIFVFEEELFRVFHPDIVYVTPGKTLRDINDLKAIAQNTIGADKNVNVVFIPGSSDRAYCFSAFERDAKSKSIWDKDEIAYYYQVFVDPYTGAVTGVVNKETEFFYATRRIHQNLMLRRDIGNMIVGTSTLIFLFILISGIVLWWPQRIAQWKQRFVVKWKARWKRVNYDLHSVVGFYVFLIAMLIATTGLVWSFDWWENGIYAMLGSSKKDAAFLTQRDTTYTATNQGITRAWKDALKRYEKGFERITLNFPTKKNNRVGAFVHYDGSSAWTDSDYIYYNGATGNVQQAILQDDKSTGMKWRNTNYYIHTGKLYGWPTQILAVIVSLVCASLPVTGVILWVGRKNKKQVPASPQPVSVKTKPRPRIASRQLT</sequence>
<dbReference type="RefSeq" id="WP_377580614.1">
    <property type="nucleotide sequence ID" value="NZ_JBHTKA010000007.1"/>
</dbReference>
<feature type="region of interest" description="Disordered" evidence="1">
    <location>
        <begin position="377"/>
        <end position="401"/>
    </location>
</feature>
<reference evidence="4" key="1">
    <citation type="journal article" date="2019" name="Int. J. Syst. Evol. Microbiol.">
        <title>The Global Catalogue of Microorganisms (GCM) 10K type strain sequencing project: providing services to taxonomists for standard genome sequencing and annotation.</title>
        <authorList>
            <consortium name="The Broad Institute Genomics Platform"/>
            <consortium name="The Broad Institute Genome Sequencing Center for Infectious Disease"/>
            <person name="Wu L."/>
            <person name="Ma J."/>
        </authorList>
    </citation>
    <scope>NUCLEOTIDE SEQUENCE [LARGE SCALE GENOMIC DNA]</scope>
    <source>
        <strain evidence="4">CCUG 58938</strain>
    </source>
</reference>
<dbReference type="Pfam" id="PF03929">
    <property type="entry name" value="PepSY_TM"/>
    <property type="match status" value="1"/>
</dbReference>
<evidence type="ECO:0000313" key="3">
    <source>
        <dbReference type="EMBL" id="MFD1001167.1"/>
    </source>
</evidence>
<keyword evidence="2" id="KW-0812">Transmembrane</keyword>
<dbReference type="InterPro" id="IPR005625">
    <property type="entry name" value="PepSY-ass_TM"/>
</dbReference>
<proteinExistence type="predicted"/>
<keyword evidence="4" id="KW-1185">Reference proteome</keyword>
<accession>A0ABW3K4W9</accession>
<comment type="caution">
    <text evidence="3">The sequence shown here is derived from an EMBL/GenBank/DDBJ whole genome shotgun (WGS) entry which is preliminary data.</text>
</comment>
<gene>
    <name evidence="3" type="ORF">ACFQ21_17700</name>
</gene>
<dbReference type="EMBL" id="JBHTKA010000007">
    <property type="protein sequence ID" value="MFD1001167.1"/>
    <property type="molecule type" value="Genomic_DNA"/>
</dbReference>
<feature type="transmembrane region" description="Helical" evidence="2">
    <location>
        <begin position="199"/>
        <end position="223"/>
    </location>
</feature>
<feature type="transmembrane region" description="Helical" evidence="2">
    <location>
        <begin position="349"/>
        <end position="370"/>
    </location>
</feature>